<proteinExistence type="predicted"/>
<dbReference type="Pfam" id="PF02515">
    <property type="entry name" value="CoA_transf_3"/>
    <property type="match status" value="1"/>
</dbReference>
<dbReference type="InterPro" id="IPR044855">
    <property type="entry name" value="CoA-Trfase_III_dom3_sf"/>
</dbReference>
<dbReference type="RefSeq" id="WP_261615401.1">
    <property type="nucleotide sequence ID" value="NZ_JALIDZ010000003.1"/>
</dbReference>
<gene>
    <name evidence="2" type="ORF">MUB46_08205</name>
</gene>
<dbReference type="GO" id="GO:0008410">
    <property type="term" value="F:CoA-transferase activity"/>
    <property type="evidence" value="ECO:0007669"/>
    <property type="project" value="TreeGrafter"/>
</dbReference>
<dbReference type="Gene3D" id="3.30.1540.10">
    <property type="entry name" value="formyl-coa transferase, domain 3"/>
    <property type="match status" value="1"/>
</dbReference>
<dbReference type="InterPro" id="IPR023606">
    <property type="entry name" value="CoA-Trfase_III_dom_1_sf"/>
</dbReference>
<keyword evidence="3" id="KW-1185">Reference proteome</keyword>
<dbReference type="InterPro" id="IPR003673">
    <property type="entry name" value="CoA-Trfase_fam_III"/>
</dbReference>
<dbReference type="SUPFAM" id="SSF89796">
    <property type="entry name" value="CoA-transferase family III (CaiB/BaiF)"/>
    <property type="match status" value="1"/>
</dbReference>
<dbReference type="Proteomes" id="UP001320898">
    <property type="component" value="Unassembled WGS sequence"/>
</dbReference>
<dbReference type="PANTHER" id="PTHR48207:SF3">
    <property type="entry name" value="SUCCINATE--HYDROXYMETHYLGLUTARATE COA-TRANSFERASE"/>
    <property type="match status" value="1"/>
</dbReference>
<comment type="caution">
    <text evidence="2">The sequence shown here is derived from an EMBL/GenBank/DDBJ whole genome shotgun (WGS) entry which is preliminary data.</text>
</comment>
<keyword evidence="1 2" id="KW-0808">Transferase</keyword>
<dbReference type="Gene3D" id="3.40.50.10540">
    <property type="entry name" value="Crotonobetainyl-coa:carnitine coa-transferase, domain 1"/>
    <property type="match status" value="1"/>
</dbReference>
<reference evidence="2 3" key="1">
    <citation type="submission" date="2022-04" db="EMBL/GenBank/DDBJ databases">
        <authorList>
            <person name="Ye Y.-Q."/>
            <person name="Du Z.-J."/>
        </authorList>
    </citation>
    <scope>NUCLEOTIDE SEQUENCE [LARGE SCALE GENOMIC DNA]</scope>
    <source>
        <strain evidence="2 3">A6E488</strain>
    </source>
</reference>
<dbReference type="PANTHER" id="PTHR48207">
    <property type="entry name" value="SUCCINATE--HYDROXYMETHYLGLUTARATE COA-TRANSFERASE"/>
    <property type="match status" value="1"/>
</dbReference>
<name>A0AAW5QXZ8_9HYPH</name>
<evidence type="ECO:0000256" key="1">
    <source>
        <dbReference type="ARBA" id="ARBA00022679"/>
    </source>
</evidence>
<evidence type="ECO:0000313" key="3">
    <source>
        <dbReference type="Proteomes" id="UP001320898"/>
    </source>
</evidence>
<dbReference type="EMBL" id="JALIDZ010000003">
    <property type="protein sequence ID" value="MCT8971832.1"/>
    <property type="molecule type" value="Genomic_DNA"/>
</dbReference>
<organism evidence="2 3">
    <name type="scientific">Microbaculum marinisediminis</name>
    <dbReference type="NCBI Taxonomy" id="2931392"/>
    <lineage>
        <taxon>Bacteria</taxon>
        <taxon>Pseudomonadati</taxon>
        <taxon>Pseudomonadota</taxon>
        <taxon>Alphaproteobacteria</taxon>
        <taxon>Hyphomicrobiales</taxon>
        <taxon>Tepidamorphaceae</taxon>
        <taxon>Microbaculum</taxon>
    </lineage>
</organism>
<protein>
    <submittedName>
        <fullName evidence="2">CoA transferase</fullName>
    </submittedName>
</protein>
<dbReference type="AlphaFoldDB" id="A0AAW5QXZ8"/>
<evidence type="ECO:0000313" key="2">
    <source>
        <dbReference type="EMBL" id="MCT8971832.1"/>
    </source>
</evidence>
<dbReference type="InterPro" id="IPR050483">
    <property type="entry name" value="CoA-transferase_III_domain"/>
</dbReference>
<accession>A0AAW5QXZ8</accession>
<sequence>MQALNKLKVLDLSRYIAGPNCGMILGDQGADVIKVESVGRGEETRLLPPKIGDHAIYPLVFNRNKRAMTLNFRSPEGQTLLRELIAEADVVIENFRPGTLEKMGCDWDTLKALNERLILVRISGYGQTGPWGRKPCFDAIAQAAGGLMELTGEAGGQPMPAGTFIIDYVTSLYACIGILSAVEARHTTGVGQLVDLAMLDCSLSLLMTAIPEFMLTGRELTRGGSRDRYSTPASNFECKDGRWVHINAGSDSLFPRLAAATGNEHLLQDERFATNSARMQRIEDVEAIVSEWAMARTSDEVLAAMDEAGIPCARVATIGEICNNEQLHARGQFMDVENPAYGKITMAGIPIQLSDTPGQLRHAPPVVGQHTAEVLKDWLGYDEDQVARLREQKIV</sequence>